<evidence type="ECO:0000313" key="1">
    <source>
        <dbReference type="EMBL" id="MFK2876918.1"/>
    </source>
</evidence>
<dbReference type="RefSeq" id="WP_404612931.1">
    <property type="nucleotide sequence ID" value="NZ_JADIKK010000008.1"/>
</dbReference>
<dbReference type="Proteomes" id="UP001620339">
    <property type="component" value="Unassembled WGS sequence"/>
</dbReference>
<protein>
    <submittedName>
        <fullName evidence="1">Uncharacterized protein</fullName>
    </submittedName>
</protein>
<gene>
    <name evidence="1" type="ORF">ISP25_07560</name>
</gene>
<proteinExistence type="predicted"/>
<evidence type="ECO:0000313" key="2">
    <source>
        <dbReference type="Proteomes" id="UP001620339"/>
    </source>
</evidence>
<organism evidence="1 2">
    <name type="scientific">Rhodanobacter hydrolyticus</name>
    <dbReference type="NCBI Taxonomy" id="2250595"/>
    <lineage>
        <taxon>Bacteria</taxon>
        <taxon>Pseudomonadati</taxon>
        <taxon>Pseudomonadota</taxon>
        <taxon>Gammaproteobacteria</taxon>
        <taxon>Lysobacterales</taxon>
        <taxon>Rhodanobacteraceae</taxon>
        <taxon>Rhodanobacter</taxon>
    </lineage>
</organism>
<dbReference type="EMBL" id="JADIKK010000008">
    <property type="protein sequence ID" value="MFK2876918.1"/>
    <property type="molecule type" value="Genomic_DNA"/>
</dbReference>
<accession>A0ABW8J568</accession>
<sequence length="130" mass="14812">MATPDWILHEIAQGLTRLATLSLDRTPAMDVIQGTAMAWREAITEGRQFDQQRDRERFRIAFRTLASTCTHWPAPRQLLDALPAIPNPEQVKRIEHEERRLRGLEHLAEIAKQMGYDRPEDGSDAAATTP</sequence>
<name>A0ABW8J568_9GAMM</name>
<reference evidence="1 2" key="1">
    <citation type="submission" date="2020-10" db="EMBL/GenBank/DDBJ databases">
        <title>Phylogeny of dyella-like bacteria.</title>
        <authorList>
            <person name="Fu J."/>
        </authorList>
    </citation>
    <scope>NUCLEOTIDE SEQUENCE [LARGE SCALE GENOMIC DNA]</scope>
    <source>
        <strain evidence="1 2">KACC 19113</strain>
    </source>
</reference>
<comment type="caution">
    <text evidence="1">The sequence shown here is derived from an EMBL/GenBank/DDBJ whole genome shotgun (WGS) entry which is preliminary data.</text>
</comment>
<keyword evidence="2" id="KW-1185">Reference proteome</keyword>